<dbReference type="AlphaFoldDB" id="A0A5Q0LP29"/>
<accession>A0A5Q0LP29</accession>
<feature type="compositionally biased region" description="Low complexity" evidence="1">
    <location>
        <begin position="127"/>
        <end position="157"/>
    </location>
</feature>
<name>A0A5Q0LP29_9ACTN</name>
<keyword evidence="3" id="KW-1185">Reference proteome</keyword>
<sequence>MFKSRSTFLLDSILNAFKKGWGHGPHGRRVRHLSAGQHRADGLGGTHAEPQRTDLPLRRAAREREARRSRQPPAGGGLLPGQSGLRRALPERGRRHRERPRGLRGPVDQARRRPARARRHAPRQRVRAQQDPPAGRAGARAAAARRTDGLGRALGRGVTPVAASPGTRDRDAARVPVRGLTVLYDAQCSLCAFLRDWLAKQPQLVPLRLVPAASDEARGLFPALDHRATLDEITVVGDSGQVYQGAAAWVVCLWALREYRALAHRLSTPTGALLARGAMLAAAKWRAGRRPTGGWGGETYRRSEGWVYEPTIGWLYNPPGCDGGACSTR</sequence>
<feature type="compositionally biased region" description="Basic residues" evidence="1">
    <location>
        <begin position="112"/>
        <end position="126"/>
    </location>
</feature>
<reference evidence="2 3" key="1">
    <citation type="submission" date="2019-10" db="EMBL/GenBank/DDBJ databases">
        <title>A novel species.</title>
        <authorList>
            <person name="Gao J."/>
        </authorList>
    </citation>
    <scope>NUCLEOTIDE SEQUENCE [LARGE SCALE GENOMIC DNA]</scope>
    <source>
        <strain evidence="2 3">QMT-28</strain>
    </source>
</reference>
<evidence type="ECO:0000313" key="3">
    <source>
        <dbReference type="Proteomes" id="UP000326179"/>
    </source>
</evidence>
<protein>
    <submittedName>
        <fullName evidence="2">DUF393 domain-containing protein</fullName>
    </submittedName>
</protein>
<dbReference type="GO" id="GO:0015035">
    <property type="term" value="F:protein-disulfide reductase activity"/>
    <property type="evidence" value="ECO:0007669"/>
    <property type="project" value="InterPro"/>
</dbReference>
<dbReference type="Pfam" id="PF04134">
    <property type="entry name" value="DCC1-like"/>
    <property type="match status" value="1"/>
</dbReference>
<dbReference type="KEGG" id="sfy:GFH48_16690"/>
<evidence type="ECO:0000256" key="1">
    <source>
        <dbReference type="SAM" id="MobiDB-lite"/>
    </source>
</evidence>
<organism evidence="2 3">
    <name type="scientific">Streptomyces fagopyri</name>
    <dbReference type="NCBI Taxonomy" id="2662397"/>
    <lineage>
        <taxon>Bacteria</taxon>
        <taxon>Bacillati</taxon>
        <taxon>Actinomycetota</taxon>
        <taxon>Actinomycetes</taxon>
        <taxon>Kitasatosporales</taxon>
        <taxon>Streptomycetaceae</taxon>
        <taxon>Streptomyces</taxon>
    </lineage>
</organism>
<dbReference type="Proteomes" id="UP000326179">
    <property type="component" value="Chromosome"/>
</dbReference>
<gene>
    <name evidence="2" type="ORF">GFH48_16690</name>
</gene>
<feature type="region of interest" description="Disordered" evidence="1">
    <location>
        <begin position="36"/>
        <end position="171"/>
    </location>
</feature>
<proteinExistence type="predicted"/>
<feature type="compositionally biased region" description="Basic and acidic residues" evidence="1">
    <location>
        <begin position="49"/>
        <end position="68"/>
    </location>
</feature>
<evidence type="ECO:0000313" key="2">
    <source>
        <dbReference type="EMBL" id="QFZ78780.1"/>
    </source>
</evidence>
<dbReference type="InterPro" id="IPR007263">
    <property type="entry name" value="DCC1-like"/>
</dbReference>
<dbReference type="EMBL" id="CP045643">
    <property type="protein sequence ID" value="QFZ78780.1"/>
    <property type="molecule type" value="Genomic_DNA"/>
</dbReference>